<sequence>MGNCQGLNLDLNQIQSVNLNQIQFNGHNKDFNKQDISSEEISQMISQIRDVEDLTNSLLIEQSFLEESQMIQNQNFNQTPNLFSKLPSTKLNSLHKIPEKQLFLSQESLHKADLNVLSLIKKDKKQQQILNTLKYDEDIYQEDEIGQTIYNQSYKPIKVFSRFFEDYKNPNAQFKLNTAAKGQVQNNFKKVRLFQQQMQQEELPLETESDGNYEGSEEENFKTKEKLIDNIFTDRSKSSRNNQQLSVIEDAEESGDYSPIQASPKMQTKKESILKVHERNNKKIKRFKTVLIQGCRFQGQLINKQRNGIGKLTFQDGTVYIGEWILDKRHGKGVQIWPDDTLYEGEWENDFIQGMGKIEYSNRSYYIGEWKENKFHGKGRFQHFSGSYYEGLWFQDKQHGKGVEVQLYPTYSRYEGIFENGKKEGKGRISMANGSSYKGDFKDGNVHGLGVYNWPNGVVYEGRWENNKMSGNGKMTWPHNIIYQGEFKNDQKSGIGCIEYEDGSKFIGEWKADKQHGNGTFYFKKNSSQIKGIWEHGKLVKIINFYMQKMNGQSLQNLNQNNINLTNLSFAPSINLNKSFYSPKSSIDIHDNFVYDSKIMSANKPNKNKSKQNNNQKQSSRFINIPNE</sequence>
<accession>Q22Z87</accession>
<dbReference type="RefSeq" id="XP_001010679.2">
    <property type="nucleotide sequence ID" value="XM_001010679.3"/>
</dbReference>
<dbReference type="AlphaFoldDB" id="Q22Z87"/>
<dbReference type="KEGG" id="tet:TTHERM_00112840"/>
<dbReference type="PANTHER" id="PTHR43215:SF14">
    <property type="entry name" value="RADIAL SPOKE HEAD 1 HOMOLOG"/>
    <property type="match status" value="1"/>
</dbReference>
<reference evidence="4" key="1">
    <citation type="journal article" date="2006" name="PLoS Biol.">
        <title>Macronuclear genome sequence of the ciliate Tetrahymena thermophila, a model eukaryote.</title>
        <authorList>
            <person name="Eisen J.A."/>
            <person name="Coyne R.S."/>
            <person name="Wu M."/>
            <person name="Wu D."/>
            <person name="Thiagarajan M."/>
            <person name="Wortman J.R."/>
            <person name="Badger J.H."/>
            <person name="Ren Q."/>
            <person name="Amedeo P."/>
            <person name="Jones K.M."/>
            <person name="Tallon L.J."/>
            <person name="Delcher A.L."/>
            <person name="Salzberg S.L."/>
            <person name="Silva J.C."/>
            <person name="Haas B.J."/>
            <person name="Majoros W.H."/>
            <person name="Farzad M."/>
            <person name="Carlton J.M."/>
            <person name="Smith R.K. Jr."/>
            <person name="Garg J."/>
            <person name="Pearlman R.E."/>
            <person name="Karrer K.M."/>
            <person name="Sun L."/>
            <person name="Manning G."/>
            <person name="Elde N.C."/>
            <person name="Turkewitz A.P."/>
            <person name="Asai D.J."/>
            <person name="Wilkes D.E."/>
            <person name="Wang Y."/>
            <person name="Cai H."/>
            <person name="Collins K."/>
            <person name="Stewart B.A."/>
            <person name="Lee S.R."/>
            <person name="Wilamowska K."/>
            <person name="Weinberg Z."/>
            <person name="Ruzzo W.L."/>
            <person name="Wloga D."/>
            <person name="Gaertig J."/>
            <person name="Frankel J."/>
            <person name="Tsao C.-C."/>
            <person name="Gorovsky M.A."/>
            <person name="Keeling P.J."/>
            <person name="Waller R.F."/>
            <person name="Patron N.J."/>
            <person name="Cherry J.M."/>
            <person name="Stover N.A."/>
            <person name="Krieger C.J."/>
            <person name="del Toro C."/>
            <person name="Ryder H.F."/>
            <person name="Williamson S.C."/>
            <person name="Barbeau R.A."/>
            <person name="Hamilton E.P."/>
            <person name="Orias E."/>
        </authorList>
    </citation>
    <scope>NUCLEOTIDE SEQUENCE [LARGE SCALE GENOMIC DNA]</scope>
    <source>
        <strain evidence="4">SB210</strain>
    </source>
</reference>
<dbReference type="Pfam" id="PF02493">
    <property type="entry name" value="MORN"/>
    <property type="match status" value="10"/>
</dbReference>
<organism evidence="3 4">
    <name type="scientific">Tetrahymena thermophila (strain SB210)</name>
    <dbReference type="NCBI Taxonomy" id="312017"/>
    <lineage>
        <taxon>Eukaryota</taxon>
        <taxon>Sar</taxon>
        <taxon>Alveolata</taxon>
        <taxon>Ciliophora</taxon>
        <taxon>Intramacronucleata</taxon>
        <taxon>Oligohymenophorea</taxon>
        <taxon>Hymenostomatida</taxon>
        <taxon>Tetrahymenina</taxon>
        <taxon>Tetrahymenidae</taxon>
        <taxon>Tetrahymena</taxon>
    </lineage>
</organism>
<feature type="region of interest" description="Disordered" evidence="2">
    <location>
        <begin position="248"/>
        <end position="270"/>
    </location>
</feature>
<dbReference type="OrthoDB" id="296831at2759"/>
<dbReference type="SMART" id="SM00698">
    <property type="entry name" value="MORN"/>
    <property type="match status" value="10"/>
</dbReference>
<dbReference type="SUPFAM" id="SSF82185">
    <property type="entry name" value="Histone H3 K4-specific methyltransferase SET7/9 N-terminal domain"/>
    <property type="match status" value="2"/>
</dbReference>
<proteinExistence type="predicted"/>
<dbReference type="eggNOG" id="KOG0229">
    <property type="taxonomic scope" value="Eukaryota"/>
</dbReference>
<evidence type="ECO:0000256" key="2">
    <source>
        <dbReference type="SAM" id="MobiDB-lite"/>
    </source>
</evidence>
<dbReference type="GeneID" id="7843545"/>
<dbReference type="Gene3D" id="2.20.110.10">
    <property type="entry name" value="Histone H3 K4-specific methyltransferase SET7/9 N-terminal domain"/>
    <property type="match status" value="4"/>
</dbReference>
<dbReference type="InterPro" id="IPR003409">
    <property type="entry name" value="MORN"/>
</dbReference>
<keyword evidence="1" id="KW-0677">Repeat</keyword>
<evidence type="ECO:0000256" key="1">
    <source>
        <dbReference type="ARBA" id="ARBA00022737"/>
    </source>
</evidence>
<feature type="compositionally biased region" description="Low complexity" evidence="2">
    <location>
        <begin position="611"/>
        <end position="620"/>
    </location>
</feature>
<dbReference type="GO" id="GO:0005829">
    <property type="term" value="C:cytosol"/>
    <property type="evidence" value="ECO:0007669"/>
    <property type="project" value="TreeGrafter"/>
</dbReference>
<dbReference type="EMBL" id="GG662798">
    <property type="protein sequence ID" value="EAR90434.2"/>
    <property type="molecule type" value="Genomic_DNA"/>
</dbReference>
<keyword evidence="4" id="KW-1185">Reference proteome</keyword>
<dbReference type="InParanoid" id="Q22Z87"/>
<gene>
    <name evidence="3" type="ORF">TTHERM_00112840</name>
</gene>
<evidence type="ECO:0000313" key="4">
    <source>
        <dbReference type="Proteomes" id="UP000009168"/>
    </source>
</evidence>
<dbReference type="PANTHER" id="PTHR43215">
    <property type="entry name" value="RADIAL SPOKE HEAD 1 HOMOLOG"/>
    <property type="match status" value="1"/>
</dbReference>
<dbReference type="STRING" id="312017.Q22Z87"/>
<dbReference type="Proteomes" id="UP000009168">
    <property type="component" value="Unassembled WGS sequence"/>
</dbReference>
<name>Q22Z87_TETTS</name>
<dbReference type="HOGENOM" id="CLU_439757_0_0_1"/>
<evidence type="ECO:0000313" key="3">
    <source>
        <dbReference type="EMBL" id="EAR90434.2"/>
    </source>
</evidence>
<protein>
    <submittedName>
        <fullName evidence="3">MORN motif protein</fullName>
    </submittedName>
</protein>
<feature type="region of interest" description="Disordered" evidence="2">
    <location>
        <begin position="602"/>
        <end position="628"/>
    </location>
</feature>